<keyword evidence="3" id="KW-1185">Reference proteome</keyword>
<dbReference type="AlphaFoldDB" id="A0A5B7WPQ4"/>
<accession>A0A5B7WPQ4</accession>
<sequence>MKFGFSHRGYRRGAEENTLAAFQRAYAAGIRHFETDVRATSDQTVYAFHDETLERITAGTGRFNDLSAEQVGALRAGTEPLATLEELINAFPDVMFNIDVKDVAVIAPLAKVIERTASHDRVALASFDTARTRATAHLLSRPVRTSPGTREMTRIWLWAHLIGRVPAKYPKEFWAVQVPRRHGMIPVTTGRFIRAVRRSGMQVHVWVVNDEPSMRRLLDQGVDALVSDEAQLLSRVLQDYPR</sequence>
<protein>
    <submittedName>
        <fullName evidence="2">Glycerophosphoryl diester phosphodiesterase</fullName>
    </submittedName>
</protein>
<gene>
    <name evidence="2" type="primary">ugpQ</name>
    <name evidence="2" type="ORF">GcLGCM259_0046</name>
</gene>
<dbReference type="InterPro" id="IPR017946">
    <property type="entry name" value="PLC-like_Pdiesterase_TIM-brl"/>
</dbReference>
<dbReference type="Proteomes" id="UP000307000">
    <property type="component" value="Chromosome"/>
</dbReference>
<dbReference type="RefSeq" id="WP_138173169.1">
    <property type="nucleotide sequence ID" value="NZ_CP034412.1"/>
</dbReference>
<proteinExistence type="predicted"/>
<reference evidence="2 3" key="1">
    <citation type="submission" date="2018-12" db="EMBL/GenBank/DDBJ databases">
        <title>Complete Genome Sequence of Glutamicibacter creatinolyticus strain LGCM259,isolated from an abscess of a 12-year-old mare in Italy.</title>
        <authorList>
            <person name="Santos R.G."/>
            <person name="Silva A.L."/>
            <person name="Seyffert N."/>
            <person name="Castro T.L.P."/>
            <person name="Attili A.R."/>
            <person name="Rifici C."/>
            <person name="Mazzullo G."/>
            <person name="Brenig B."/>
            <person name="Venanzi F."/>
            <person name="Azevedo V."/>
        </authorList>
    </citation>
    <scope>NUCLEOTIDE SEQUENCE [LARGE SCALE GENOMIC DNA]</scope>
    <source>
        <strain evidence="2 3">LGCM 259</strain>
    </source>
</reference>
<dbReference type="PANTHER" id="PTHR43805">
    <property type="entry name" value="GLYCEROPHOSPHORYL DIESTER PHOSPHODIESTERASE"/>
    <property type="match status" value="1"/>
</dbReference>
<feature type="domain" description="GP-PDE" evidence="1">
    <location>
        <begin position="2"/>
        <end position="237"/>
    </location>
</feature>
<dbReference type="SUPFAM" id="SSF51695">
    <property type="entry name" value="PLC-like phosphodiesterases"/>
    <property type="match status" value="1"/>
</dbReference>
<dbReference type="Gene3D" id="3.20.20.190">
    <property type="entry name" value="Phosphatidylinositol (PI) phosphodiesterase"/>
    <property type="match status" value="1"/>
</dbReference>
<dbReference type="GO" id="GO:0008081">
    <property type="term" value="F:phosphoric diester hydrolase activity"/>
    <property type="evidence" value="ECO:0007669"/>
    <property type="project" value="InterPro"/>
</dbReference>
<name>A0A5B7WPQ4_9MICC</name>
<dbReference type="Pfam" id="PF03009">
    <property type="entry name" value="GDPD"/>
    <property type="match status" value="1"/>
</dbReference>
<evidence type="ECO:0000313" key="3">
    <source>
        <dbReference type="Proteomes" id="UP000307000"/>
    </source>
</evidence>
<dbReference type="PANTHER" id="PTHR43805:SF1">
    <property type="entry name" value="GP-PDE DOMAIN-CONTAINING PROTEIN"/>
    <property type="match status" value="1"/>
</dbReference>
<evidence type="ECO:0000259" key="1">
    <source>
        <dbReference type="PROSITE" id="PS51704"/>
    </source>
</evidence>
<dbReference type="InterPro" id="IPR030395">
    <property type="entry name" value="GP_PDE_dom"/>
</dbReference>
<evidence type="ECO:0000313" key="2">
    <source>
        <dbReference type="EMBL" id="QCY45839.1"/>
    </source>
</evidence>
<dbReference type="GO" id="GO:0006629">
    <property type="term" value="P:lipid metabolic process"/>
    <property type="evidence" value="ECO:0007669"/>
    <property type="project" value="InterPro"/>
</dbReference>
<dbReference type="EMBL" id="CP034412">
    <property type="protein sequence ID" value="QCY45839.1"/>
    <property type="molecule type" value="Genomic_DNA"/>
</dbReference>
<dbReference type="PROSITE" id="PS51704">
    <property type="entry name" value="GP_PDE"/>
    <property type="match status" value="1"/>
</dbReference>
<organism evidence="2 3">
    <name type="scientific">Glutamicibacter creatinolyticus</name>
    <dbReference type="NCBI Taxonomy" id="162496"/>
    <lineage>
        <taxon>Bacteria</taxon>
        <taxon>Bacillati</taxon>
        <taxon>Actinomycetota</taxon>
        <taxon>Actinomycetes</taxon>
        <taxon>Micrococcales</taxon>
        <taxon>Micrococcaceae</taxon>
        <taxon>Glutamicibacter</taxon>
    </lineage>
</organism>
<dbReference type="KEGG" id="gcr:GcLGCM259_0046"/>